<gene>
    <name evidence="1" type="ORF">VNO77_03620</name>
</gene>
<organism evidence="1 2">
    <name type="scientific">Canavalia gladiata</name>
    <name type="common">Sword bean</name>
    <name type="synonym">Dolichos gladiatus</name>
    <dbReference type="NCBI Taxonomy" id="3824"/>
    <lineage>
        <taxon>Eukaryota</taxon>
        <taxon>Viridiplantae</taxon>
        <taxon>Streptophyta</taxon>
        <taxon>Embryophyta</taxon>
        <taxon>Tracheophyta</taxon>
        <taxon>Spermatophyta</taxon>
        <taxon>Magnoliopsida</taxon>
        <taxon>eudicotyledons</taxon>
        <taxon>Gunneridae</taxon>
        <taxon>Pentapetalae</taxon>
        <taxon>rosids</taxon>
        <taxon>fabids</taxon>
        <taxon>Fabales</taxon>
        <taxon>Fabaceae</taxon>
        <taxon>Papilionoideae</taxon>
        <taxon>50 kb inversion clade</taxon>
        <taxon>NPAAA clade</taxon>
        <taxon>indigoferoid/millettioid clade</taxon>
        <taxon>Phaseoleae</taxon>
        <taxon>Canavalia</taxon>
    </lineage>
</organism>
<keyword evidence="2" id="KW-1185">Reference proteome</keyword>
<reference evidence="1 2" key="1">
    <citation type="submission" date="2024-01" db="EMBL/GenBank/DDBJ databases">
        <title>The genomes of 5 underutilized Papilionoideae crops provide insights into root nodulation and disease resistanc.</title>
        <authorList>
            <person name="Jiang F."/>
        </authorList>
    </citation>
    <scope>NUCLEOTIDE SEQUENCE [LARGE SCALE GENOMIC DNA]</scope>
    <source>
        <strain evidence="1">LVBAO_FW01</strain>
        <tissue evidence="1">Leaves</tissue>
    </source>
</reference>
<name>A0AAN9R708_CANGL</name>
<sequence length="162" mass="18078">MKSLGVKMKLDDPLEILESFKELSEFANRGSSPLKHPSPLHRRPSSFSLLPALRLGSFLRGRRVKVDLWSKASKLGSVPSKGDRRRFLEEVVDLFDNARLRSLHPSPLPCSSSPDDDRPRHIHARLGCPSVMRIIAPHGRAIALSSRLPQRRDDTPAGTGYV</sequence>
<evidence type="ECO:0000313" key="2">
    <source>
        <dbReference type="Proteomes" id="UP001367508"/>
    </source>
</evidence>
<dbReference type="EMBL" id="JAYMYQ010000001">
    <property type="protein sequence ID" value="KAK7361551.1"/>
    <property type="molecule type" value="Genomic_DNA"/>
</dbReference>
<dbReference type="AlphaFoldDB" id="A0AAN9R708"/>
<comment type="caution">
    <text evidence="1">The sequence shown here is derived from an EMBL/GenBank/DDBJ whole genome shotgun (WGS) entry which is preliminary data.</text>
</comment>
<evidence type="ECO:0000313" key="1">
    <source>
        <dbReference type="EMBL" id="KAK7361551.1"/>
    </source>
</evidence>
<proteinExistence type="predicted"/>
<dbReference type="Proteomes" id="UP001367508">
    <property type="component" value="Unassembled WGS sequence"/>
</dbReference>
<accession>A0AAN9R708</accession>
<protein>
    <submittedName>
        <fullName evidence="1">Uncharacterized protein</fullName>
    </submittedName>
</protein>